<proteinExistence type="predicted"/>
<evidence type="ECO:0000256" key="8">
    <source>
        <dbReference type="ARBA" id="ARBA00023170"/>
    </source>
</evidence>
<keyword evidence="8" id="KW-0675">Receptor</keyword>
<dbReference type="Pfam" id="PF15037">
    <property type="entry name" value="IL17_R_N"/>
    <property type="match status" value="1"/>
</dbReference>
<keyword evidence="3" id="KW-1003">Cell membrane</keyword>
<dbReference type="Ensembl" id="ENSPKIT00000035643.1">
    <property type="protein sequence ID" value="ENSPKIP00000018811.1"/>
    <property type="gene ID" value="ENSPKIG00000004219.1"/>
</dbReference>
<evidence type="ECO:0000256" key="6">
    <source>
        <dbReference type="ARBA" id="ARBA00022989"/>
    </source>
</evidence>
<keyword evidence="5 12" id="KW-0732">Signal</keyword>
<dbReference type="GO" id="GO:0005886">
    <property type="term" value="C:plasma membrane"/>
    <property type="evidence" value="ECO:0007669"/>
    <property type="project" value="UniProtKB-SubCell"/>
</dbReference>
<dbReference type="InterPro" id="IPR013568">
    <property type="entry name" value="SEFIR_dom"/>
</dbReference>
<evidence type="ECO:0000256" key="5">
    <source>
        <dbReference type="ARBA" id="ARBA00022729"/>
    </source>
</evidence>
<dbReference type="OrthoDB" id="10045365at2759"/>
<protein>
    <submittedName>
        <fullName evidence="14">Interleukin-17 receptor C-like</fullName>
    </submittedName>
</protein>
<organism evidence="14 15">
    <name type="scientific">Paramormyrops kingsleyae</name>
    <dbReference type="NCBI Taxonomy" id="1676925"/>
    <lineage>
        <taxon>Eukaryota</taxon>
        <taxon>Metazoa</taxon>
        <taxon>Chordata</taxon>
        <taxon>Craniata</taxon>
        <taxon>Vertebrata</taxon>
        <taxon>Euteleostomi</taxon>
        <taxon>Actinopterygii</taxon>
        <taxon>Neopterygii</taxon>
        <taxon>Teleostei</taxon>
        <taxon>Osteoglossocephala</taxon>
        <taxon>Osteoglossomorpha</taxon>
        <taxon>Osteoglossiformes</taxon>
        <taxon>Mormyridae</taxon>
        <taxon>Paramormyrops</taxon>
    </lineage>
</organism>
<evidence type="ECO:0000259" key="13">
    <source>
        <dbReference type="PROSITE" id="PS51534"/>
    </source>
</evidence>
<keyword evidence="4 11" id="KW-0812">Transmembrane</keyword>
<dbReference type="PANTHER" id="PTHR15583">
    <property type="entry name" value="INTERLEUKIN-17 RECEPTOR"/>
    <property type="match status" value="1"/>
</dbReference>
<feature type="chain" id="PRO_5044589296" evidence="12">
    <location>
        <begin position="21"/>
        <end position="664"/>
    </location>
</feature>
<evidence type="ECO:0000256" key="4">
    <source>
        <dbReference type="ARBA" id="ARBA00022692"/>
    </source>
</evidence>
<keyword evidence="6 11" id="KW-1133">Transmembrane helix</keyword>
<dbReference type="Ensembl" id="ENSPKIT00000035605.1">
    <property type="protein sequence ID" value="ENSPKIP00000018774.1"/>
    <property type="gene ID" value="ENSPKIG00000004219.1"/>
</dbReference>
<keyword evidence="9" id="KW-0325">Glycoprotein</keyword>
<dbReference type="Gene3D" id="3.40.50.11530">
    <property type="match status" value="1"/>
</dbReference>
<dbReference type="AlphaFoldDB" id="A0A3B3RJZ3"/>
<keyword evidence="15" id="KW-1185">Reference proteome</keyword>
<dbReference type="PROSITE" id="PS51534">
    <property type="entry name" value="SEFIR"/>
    <property type="match status" value="1"/>
</dbReference>
<evidence type="ECO:0000256" key="12">
    <source>
        <dbReference type="SAM" id="SignalP"/>
    </source>
</evidence>
<feature type="domain" description="SEFIR" evidence="13">
    <location>
        <begin position="446"/>
        <end position="614"/>
    </location>
</feature>
<sequence>MPHLWLPVVAALLSANFSFSAVLLEKIDYNQNSQFICTQGISDCRIRDEFLRRPVWGPVNVSNMELKPLLCCTEQRNCRPCLEIKIQLIVAGKIYEDPEQSAEDEDDVYKSLESEEAAASLSLCYNAPPLLSFCKRLEFNLLPAVLEENDTPEVWLSVVISEKVYFDSQVMVQVYPSTLQRIITFPSIQDVCSSALHRDVEGCDVPTIRTEIDWKKAVVTLQLDDDGAEHIRSAKLYMSYGDQGERPYRQWQQNHTEKITIPLISVAPCLCFKVWWTGSIHPLRAKSCPFVNQTELIKNVLNNVTVSVDPVPTNNNETALSWTLSAPCRVDAELWLCQMPEGGIGHCGEVQGSRKRLHVEKRTTGKFSNIIPHPYLCVQVKVLGKDGVLDTICPFANSRRRWTLAVLLAVLVVCLGMFGLYLLQGTLKRWAWRWFKGSDVRGALDGGKVVLLCPPDPDPTLPALMCRLGSTLSALGFSVSLDLWCSAELSALGPVPWLHSRLDWLQRHGSGKVVLVITSAAWRQAQEWARSGQKAGCPDSTAPPCGLPARADVFSASLSCILADCLQGRAGERFVLAHFESLPPLPLGASHCLPELFQGIPLYSLPSQSLAFLTELMGDCGKQSRRRRACRLRAGSRALALGLGRPGDLWEEIPLNPCRMPHWV</sequence>
<evidence type="ECO:0000313" key="14">
    <source>
        <dbReference type="Ensembl" id="ENSPKIP00000018774.1"/>
    </source>
</evidence>
<evidence type="ECO:0000256" key="2">
    <source>
        <dbReference type="ARBA" id="ARBA00004479"/>
    </source>
</evidence>
<accession>A0A3B3RJZ3</accession>
<dbReference type="GeneTree" id="ENSGT00940000168503"/>
<dbReference type="GO" id="GO:0030368">
    <property type="term" value="F:interleukin-17 receptor activity"/>
    <property type="evidence" value="ECO:0007669"/>
    <property type="project" value="InterPro"/>
</dbReference>
<dbReference type="KEGG" id="pki:111835942"/>
<dbReference type="InterPro" id="IPR027841">
    <property type="entry name" value="IL-17_rcpt_C/E_N"/>
</dbReference>
<evidence type="ECO:0000256" key="1">
    <source>
        <dbReference type="ARBA" id="ARBA00004162"/>
    </source>
</evidence>
<feature type="signal peptide" evidence="12">
    <location>
        <begin position="1"/>
        <end position="20"/>
    </location>
</feature>
<dbReference type="GO" id="GO:0006954">
    <property type="term" value="P:inflammatory response"/>
    <property type="evidence" value="ECO:0007669"/>
    <property type="project" value="UniProtKB-KW"/>
</dbReference>
<dbReference type="Proteomes" id="UP000261540">
    <property type="component" value="Unplaced"/>
</dbReference>
<evidence type="ECO:0000256" key="11">
    <source>
        <dbReference type="SAM" id="Phobius"/>
    </source>
</evidence>
<dbReference type="InterPro" id="IPR039465">
    <property type="entry name" value="IL-17_rcpt-like"/>
</dbReference>
<reference evidence="14" key="1">
    <citation type="submission" date="2025-05" db="UniProtKB">
        <authorList>
            <consortium name="Ensembl"/>
        </authorList>
    </citation>
    <scope>IDENTIFICATION</scope>
</reference>
<evidence type="ECO:0000256" key="3">
    <source>
        <dbReference type="ARBA" id="ARBA00022475"/>
    </source>
</evidence>
<dbReference type="STRING" id="1676925.ENSPKIP00000018774"/>
<feature type="transmembrane region" description="Helical" evidence="11">
    <location>
        <begin position="402"/>
        <end position="423"/>
    </location>
</feature>
<name>A0A3B3RJZ3_9TELE</name>
<keyword evidence="7 11" id="KW-0472">Membrane</keyword>
<keyword evidence="10" id="KW-0395">Inflammatory response</keyword>
<evidence type="ECO:0000256" key="10">
    <source>
        <dbReference type="ARBA" id="ARBA00023198"/>
    </source>
</evidence>
<evidence type="ECO:0000256" key="9">
    <source>
        <dbReference type="ARBA" id="ARBA00023180"/>
    </source>
</evidence>
<evidence type="ECO:0000313" key="15">
    <source>
        <dbReference type="Proteomes" id="UP000261540"/>
    </source>
</evidence>
<comment type="subcellular location">
    <subcellularLocation>
        <location evidence="1">Cell membrane</location>
        <topology evidence="1">Single-pass membrane protein</topology>
    </subcellularLocation>
    <subcellularLocation>
        <location evidence="2">Membrane</location>
        <topology evidence="2">Single-pass type I membrane protein</topology>
    </subcellularLocation>
</comment>
<dbReference type="Pfam" id="PF08357">
    <property type="entry name" value="SEFIR"/>
    <property type="match status" value="1"/>
</dbReference>
<dbReference type="PANTHER" id="PTHR15583:SF12">
    <property type="entry name" value="INTERLEUKIN-17 RECEPTOR C"/>
    <property type="match status" value="1"/>
</dbReference>
<evidence type="ECO:0000256" key="7">
    <source>
        <dbReference type="ARBA" id="ARBA00023136"/>
    </source>
</evidence>